<organism evidence="7 8">
    <name type="scientific">Paracidobacterium acidisoli</name>
    <dbReference type="NCBI Taxonomy" id="2303751"/>
    <lineage>
        <taxon>Bacteria</taxon>
        <taxon>Pseudomonadati</taxon>
        <taxon>Acidobacteriota</taxon>
        <taxon>Terriglobia</taxon>
        <taxon>Terriglobales</taxon>
        <taxon>Acidobacteriaceae</taxon>
        <taxon>Paracidobacterium</taxon>
    </lineage>
</organism>
<protein>
    <submittedName>
        <fullName evidence="7">Glycoside hydrolase</fullName>
    </submittedName>
</protein>
<sequence length="1158" mass="128607">MNLYPRRRRSRFVFTTLCLGLLFWFTNNIHAQPAPAETQDALAQNFLHPPDSAKPRVWWHWVNGNITQQGITADLEWMSRSGIGGMQMFDGDLGVPVFVDKPLLWMTPDWKAAWKHAAAEADRLHLEMSMAASGGWSESGGPWVKPGQAMKKYVWSETEVHGPQMYSGRLTAPPRNNGKFQDLVPVPDGTIPSVSGLPGARPQPPAPPSPELPDFYADTAVIAYRVPDQEIAMTDLHPKVTTSAGDLDASALMDGHFKDIFVLPLPPNRNEGWIEYAFAQRFRTSSVLIAAASTQKFGPRALPDGEVQASDDGQTWRTLVELPGPLESRSVNLSLRTYTYPETEAKFYRVLLKPPAGPRRPGLPHEIRLTELRFYSTPRVNDWEDKASFGTLYEDASTPTRDVPQNEVIRKTDVVDLTSKMSADGTLHWQVPEGRWRIVRFGYSLEGEVNHPATREATGFEVDKLSRADVTDYLNHYIDMISSMAGPYFGKSFRYFVMDSWEAGEENWTEAMFREFSERRGYDMRPYLPVLTGRIVGSAKESDAFLRDFRRTIADMLADNYYGNAAAMMKARGVGLYAEAMGTGLPTTGDGLMNKGQVTIPMGEFWTPPPDHSDNHYSDVKETSSAAHIYGKPLAATESFTTGPFVTPWGESPLYLKPLADENFARGINRIVIHTSVHQPFTDKEHRPGLTLGPWGQSYTRNITWATQAKAWNTYLARCSYLLQQGSYAADVAYFYGDGAPVTVPFWKPIRPALPAHYGYDWVNDDVLLHGATVRDGSLRLASGMQYRVLVIPDDVHSMSLALIMRIHSLVEAGMVLLSPRLEHASGLEGGPDADAKFQKIADELWGSGTEHALGRGRVYTGMEIESVLGKEGVLPDFSYDAPHNVGPEIPYAIPNGASPDDLVYLHRTTNDADIYFVATQKKHAFDVNVSFRVQGRVPELWHPDTGDLDAAMYSEQDGRTIVPIHMDPVGSVFVVFRRGAAPPAPLFAEAQPLAVLPEDWSVKFPMADGSPVQTHDTHLASWTESADPNVRYFSGSATYAQDVTVQPEWIRSGSHILLDLGVVREMAEVFVNGQQAGGVLWKPPFRTDITAALHAGTNHIEIRVTNLWPNRMIGDLQPGVAHTQTFTDYRPFRPDSPLMPSGLIGPVDLLSARTTAH</sequence>
<accession>A0A372IJW2</accession>
<dbReference type="Proteomes" id="UP000264702">
    <property type="component" value="Unassembled WGS sequence"/>
</dbReference>
<proteinExistence type="inferred from homology"/>
<keyword evidence="3 7" id="KW-0378">Hydrolase</keyword>
<dbReference type="EMBL" id="QVQT01000007">
    <property type="protein sequence ID" value="RFU15168.1"/>
    <property type="molecule type" value="Genomic_DNA"/>
</dbReference>
<dbReference type="PANTHER" id="PTHR43817:SF1">
    <property type="entry name" value="HYDROLASE, FAMILY 43, PUTATIVE (AFU_ORTHOLOGUE AFUA_3G01660)-RELATED"/>
    <property type="match status" value="1"/>
</dbReference>
<dbReference type="AlphaFoldDB" id="A0A372IJW2"/>
<dbReference type="PANTHER" id="PTHR43817">
    <property type="entry name" value="GLYCOSYL HYDROLASE"/>
    <property type="match status" value="1"/>
</dbReference>
<dbReference type="InterPro" id="IPR006104">
    <property type="entry name" value="Glyco_hydro_2_N"/>
</dbReference>
<feature type="chain" id="PRO_5016935421" evidence="5">
    <location>
        <begin position="32"/>
        <end position="1158"/>
    </location>
</feature>
<dbReference type="Pfam" id="PF02837">
    <property type="entry name" value="Glyco_hydro_2_N"/>
    <property type="match status" value="1"/>
</dbReference>
<feature type="signal peptide" evidence="5">
    <location>
        <begin position="1"/>
        <end position="31"/>
    </location>
</feature>
<evidence type="ECO:0000256" key="3">
    <source>
        <dbReference type="ARBA" id="ARBA00022801"/>
    </source>
</evidence>
<keyword evidence="8" id="KW-1185">Reference proteome</keyword>
<evidence type="ECO:0000256" key="4">
    <source>
        <dbReference type="SAM" id="MobiDB-lite"/>
    </source>
</evidence>
<keyword evidence="2 5" id="KW-0732">Signal</keyword>
<name>A0A372IJW2_9BACT</name>
<dbReference type="SUPFAM" id="SSF49785">
    <property type="entry name" value="Galactose-binding domain-like"/>
    <property type="match status" value="1"/>
</dbReference>
<evidence type="ECO:0000256" key="5">
    <source>
        <dbReference type="SAM" id="SignalP"/>
    </source>
</evidence>
<dbReference type="GO" id="GO:0005975">
    <property type="term" value="P:carbohydrate metabolic process"/>
    <property type="evidence" value="ECO:0007669"/>
    <property type="project" value="InterPro"/>
</dbReference>
<dbReference type="Gene3D" id="2.60.120.260">
    <property type="entry name" value="Galactose-binding domain-like"/>
    <property type="match status" value="1"/>
</dbReference>
<dbReference type="Pfam" id="PF17132">
    <property type="entry name" value="Glyco_hydro_106"/>
    <property type="match status" value="1"/>
</dbReference>
<feature type="domain" description="Glycosyl hydrolases family 2 sugar binding" evidence="6">
    <location>
        <begin position="997"/>
        <end position="1116"/>
    </location>
</feature>
<gene>
    <name evidence="7" type="ORF">D0Y96_18720</name>
</gene>
<feature type="compositionally biased region" description="Pro residues" evidence="4">
    <location>
        <begin position="201"/>
        <end position="211"/>
    </location>
</feature>
<dbReference type="OrthoDB" id="9761519at2"/>
<evidence type="ECO:0000256" key="1">
    <source>
        <dbReference type="ARBA" id="ARBA00007401"/>
    </source>
</evidence>
<reference evidence="7 8" key="1">
    <citation type="submission" date="2018-08" db="EMBL/GenBank/DDBJ databases">
        <title>Acidipila sp. 4G-K13, an acidobacterium isolated from forest soil.</title>
        <authorList>
            <person name="Gao Z.-H."/>
            <person name="Qiu L.-H."/>
        </authorList>
    </citation>
    <scope>NUCLEOTIDE SEQUENCE [LARGE SCALE GENOMIC DNA]</scope>
    <source>
        <strain evidence="7 8">4G-K13</strain>
    </source>
</reference>
<comment type="similarity">
    <text evidence="1">Belongs to the glycosyl hydrolase 2 family.</text>
</comment>
<evidence type="ECO:0000259" key="6">
    <source>
        <dbReference type="Pfam" id="PF02837"/>
    </source>
</evidence>
<dbReference type="RefSeq" id="WP_117303057.1">
    <property type="nucleotide sequence ID" value="NZ_QVQT02000007.1"/>
</dbReference>
<dbReference type="NCBIfam" id="NF045579">
    <property type="entry name" value="rhamnoside_JR"/>
    <property type="match status" value="1"/>
</dbReference>
<dbReference type="GO" id="GO:0004553">
    <property type="term" value="F:hydrolase activity, hydrolyzing O-glycosyl compounds"/>
    <property type="evidence" value="ECO:0007669"/>
    <property type="project" value="InterPro"/>
</dbReference>
<evidence type="ECO:0000313" key="7">
    <source>
        <dbReference type="EMBL" id="RFU15168.1"/>
    </source>
</evidence>
<evidence type="ECO:0000313" key="8">
    <source>
        <dbReference type="Proteomes" id="UP000264702"/>
    </source>
</evidence>
<comment type="caution">
    <text evidence="7">The sequence shown here is derived from an EMBL/GenBank/DDBJ whole genome shotgun (WGS) entry which is preliminary data.</text>
</comment>
<evidence type="ECO:0000256" key="2">
    <source>
        <dbReference type="ARBA" id="ARBA00022729"/>
    </source>
</evidence>
<feature type="region of interest" description="Disordered" evidence="4">
    <location>
        <begin position="191"/>
        <end position="212"/>
    </location>
</feature>
<dbReference type="InterPro" id="IPR008979">
    <property type="entry name" value="Galactose-bd-like_sf"/>
</dbReference>